<keyword evidence="2" id="KW-0732">Signal</keyword>
<reference evidence="3 4" key="1">
    <citation type="submission" date="2019-03" db="EMBL/GenBank/DDBJ databases">
        <title>Genomic Encyclopedia of Type Strains, Phase IV (KMG-IV): sequencing the most valuable type-strain genomes for metagenomic binning, comparative biology and taxonomic classification.</title>
        <authorList>
            <person name="Goeker M."/>
        </authorList>
    </citation>
    <scope>NUCLEOTIDE SEQUENCE [LARGE SCALE GENOMIC DNA]</scope>
    <source>
        <strain evidence="3 4">DSM 15534</strain>
    </source>
</reference>
<comment type="caution">
    <text evidence="3">The sequence shown here is derived from an EMBL/GenBank/DDBJ whole genome shotgun (WGS) entry which is preliminary data.</text>
</comment>
<evidence type="ECO:0000313" key="3">
    <source>
        <dbReference type="EMBL" id="TCJ98336.1"/>
    </source>
</evidence>
<gene>
    <name evidence="3" type="ORF">EV694_0724</name>
</gene>
<dbReference type="RefSeq" id="WP_132689380.1">
    <property type="nucleotide sequence ID" value="NZ_SMFT01000002.1"/>
</dbReference>
<evidence type="ECO:0000313" key="4">
    <source>
        <dbReference type="Proteomes" id="UP000294702"/>
    </source>
</evidence>
<evidence type="ECO:0008006" key="5">
    <source>
        <dbReference type="Google" id="ProtNLM"/>
    </source>
</evidence>
<protein>
    <recommendedName>
        <fullName evidence="5">TonB-dependent receptor-like protein</fullName>
    </recommendedName>
</protein>
<feature type="signal peptide" evidence="2">
    <location>
        <begin position="1"/>
        <end position="20"/>
    </location>
</feature>
<evidence type="ECO:0000256" key="1">
    <source>
        <dbReference type="SAM" id="MobiDB-lite"/>
    </source>
</evidence>
<feature type="chain" id="PRO_5020197937" description="TonB-dependent receptor-like protein" evidence="2">
    <location>
        <begin position="21"/>
        <end position="94"/>
    </location>
</feature>
<evidence type="ECO:0000256" key="2">
    <source>
        <dbReference type="SAM" id="SignalP"/>
    </source>
</evidence>
<proteinExistence type="predicted"/>
<keyword evidence="4" id="KW-1185">Reference proteome</keyword>
<organism evidence="3 4">
    <name type="scientific">Volucribacter psittacicida</name>
    <dbReference type="NCBI Taxonomy" id="203482"/>
    <lineage>
        <taxon>Bacteria</taxon>
        <taxon>Pseudomonadati</taxon>
        <taxon>Pseudomonadota</taxon>
        <taxon>Gammaproteobacteria</taxon>
        <taxon>Pasteurellales</taxon>
        <taxon>Pasteurellaceae</taxon>
        <taxon>Volucribacter</taxon>
    </lineage>
</organism>
<name>A0A4R1FSZ8_9PAST</name>
<accession>A0A4R1FSZ8</accession>
<dbReference type="AlphaFoldDB" id="A0A4R1FSZ8"/>
<feature type="region of interest" description="Disordered" evidence="1">
    <location>
        <begin position="72"/>
        <end position="94"/>
    </location>
</feature>
<sequence>MQHKLLWTLFPFSFCTIAYAEQLTHNEKLDTIHVIANQQASGKVIINQQQIEHTPIGDNNLTEIIQNRPSVRSALGSNNSQTQGEIAPSNLSWG</sequence>
<dbReference type="EMBL" id="SMFT01000002">
    <property type="protein sequence ID" value="TCJ98336.1"/>
    <property type="molecule type" value="Genomic_DNA"/>
</dbReference>
<dbReference type="Proteomes" id="UP000294702">
    <property type="component" value="Unassembled WGS sequence"/>
</dbReference>